<dbReference type="EMBL" id="JACPUR010000040">
    <property type="protein sequence ID" value="MBI3129362.1"/>
    <property type="molecule type" value="Genomic_DNA"/>
</dbReference>
<comment type="caution">
    <text evidence="1">The sequence shown here is derived from an EMBL/GenBank/DDBJ whole genome shotgun (WGS) entry which is preliminary data.</text>
</comment>
<proteinExistence type="predicted"/>
<protein>
    <submittedName>
        <fullName evidence="1">Uncharacterized protein</fullName>
    </submittedName>
</protein>
<gene>
    <name evidence="1" type="ORF">HYZ11_17265</name>
</gene>
<evidence type="ECO:0000313" key="2">
    <source>
        <dbReference type="Proteomes" id="UP000782312"/>
    </source>
</evidence>
<organism evidence="1 2">
    <name type="scientific">Tectimicrobiota bacterium</name>
    <dbReference type="NCBI Taxonomy" id="2528274"/>
    <lineage>
        <taxon>Bacteria</taxon>
        <taxon>Pseudomonadati</taxon>
        <taxon>Nitrospinota/Tectimicrobiota group</taxon>
        <taxon>Candidatus Tectimicrobiota</taxon>
    </lineage>
</organism>
<reference evidence="1" key="1">
    <citation type="submission" date="2020-07" db="EMBL/GenBank/DDBJ databases">
        <title>Huge and variable diversity of episymbiotic CPR bacteria and DPANN archaea in groundwater ecosystems.</title>
        <authorList>
            <person name="He C.Y."/>
            <person name="Keren R."/>
            <person name="Whittaker M."/>
            <person name="Farag I.F."/>
            <person name="Doudna J."/>
            <person name="Cate J.H.D."/>
            <person name="Banfield J.F."/>
        </authorList>
    </citation>
    <scope>NUCLEOTIDE SEQUENCE</scope>
    <source>
        <strain evidence="1">NC_groundwater_763_Ag_S-0.2um_68_21</strain>
    </source>
</reference>
<name>A0A932I418_UNCTE</name>
<dbReference type="AlphaFoldDB" id="A0A932I418"/>
<dbReference type="Proteomes" id="UP000782312">
    <property type="component" value="Unassembled WGS sequence"/>
</dbReference>
<sequence length="123" mass="13835">MPVVLELPGQIPRRHLSDLPYDAPEFNTCSASAVSVGESAVVEAFVLPPRVPSAYAAGYEPFFPKHGREEEEISVTARAIPPKNLKAIELLEQWFSKPSRVPEEKWEKFRQVIAEGRSLSFRE</sequence>
<evidence type="ECO:0000313" key="1">
    <source>
        <dbReference type="EMBL" id="MBI3129362.1"/>
    </source>
</evidence>
<accession>A0A932I418</accession>